<name>A0AAQ3N5Z4_VIGMU</name>
<gene>
    <name evidence="3" type="ORF">V8G54_023831</name>
</gene>
<reference evidence="3 4" key="1">
    <citation type="journal article" date="2023" name="Life. Sci Alliance">
        <title>Evolutionary insights into 3D genome organization and epigenetic landscape of Vigna mungo.</title>
        <authorList>
            <person name="Junaid A."/>
            <person name="Singh B."/>
            <person name="Bhatia S."/>
        </authorList>
    </citation>
    <scope>NUCLEOTIDE SEQUENCE [LARGE SCALE GENOMIC DNA]</scope>
    <source>
        <strain evidence="3">Urdbean</strain>
    </source>
</reference>
<dbReference type="EMBL" id="CP144694">
    <property type="protein sequence ID" value="WVZ03025.1"/>
    <property type="molecule type" value="Genomic_DNA"/>
</dbReference>
<sequence length="489" mass="54730">MTFLRPQPKGGWSIGATPRGSRLGELGLESSAWLEGGGPRGPRLVGARPKETQNETNLGKDVRAFRILRNTLLSFSHSHYESSTSLSNICLSSSVRHRSGVSSTFIVGGCLQVLCGGRPLYFANEREALQIYVTFLSDSPLVVVCRYCVEGRPKGDSFWLSVLLLERYFICLFFRFGLLEIFWWVLVGTVVVPHHQSFRVRQELVPFNVVDVVMSLGLGVGGLEVPFDESIVGKVGELFNSTKTKLKDMINMFNNIVVNDDLDVDVVCRLKARHVSNMPCLVLDDLDTLGNYDWSTAIHTDGLSISGAAVVLQLWLYERLGMHSNSSRKVQFDWYLSSTNHQNPIIRAAFNMDAVGRSEETPEKGDDSYESTVATRVEKIRRNNHKIRSLKEEIAAVRKELSDRRKTLNVEQYPSFHEPGVDVDGEGNEEEAASDAHEEAEHDEAVRKHVGFVLHQEGVNWFVNADKLNQNTDANKNANTDLKTVSKTD</sequence>
<feature type="compositionally biased region" description="Acidic residues" evidence="2">
    <location>
        <begin position="421"/>
        <end position="433"/>
    </location>
</feature>
<dbReference type="AlphaFoldDB" id="A0AAQ3N5Z4"/>
<feature type="region of interest" description="Disordered" evidence="2">
    <location>
        <begin position="31"/>
        <end position="55"/>
    </location>
</feature>
<keyword evidence="4" id="KW-1185">Reference proteome</keyword>
<evidence type="ECO:0000313" key="4">
    <source>
        <dbReference type="Proteomes" id="UP001374535"/>
    </source>
</evidence>
<organism evidence="3 4">
    <name type="scientific">Vigna mungo</name>
    <name type="common">Black gram</name>
    <name type="synonym">Phaseolus mungo</name>
    <dbReference type="NCBI Taxonomy" id="3915"/>
    <lineage>
        <taxon>Eukaryota</taxon>
        <taxon>Viridiplantae</taxon>
        <taxon>Streptophyta</taxon>
        <taxon>Embryophyta</taxon>
        <taxon>Tracheophyta</taxon>
        <taxon>Spermatophyta</taxon>
        <taxon>Magnoliopsida</taxon>
        <taxon>eudicotyledons</taxon>
        <taxon>Gunneridae</taxon>
        <taxon>Pentapetalae</taxon>
        <taxon>rosids</taxon>
        <taxon>fabids</taxon>
        <taxon>Fabales</taxon>
        <taxon>Fabaceae</taxon>
        <taxon>Papilionoideae</taxon>
        <taxon>50 kb inversion clade</taxon>
        <taxon>NPAAA clade</taxon>
        <taxon>indigoferoid/millettioid clade</taxon>
        <taxon>Phaseoleae</taxon>
        <taxon>Vigna</taxon>
    </lineage>
</organism>
<feature type="compositionally biased region" description="Basic and acidic residues" evidence="2">
    <location>
        <begin position="434"/>
        <end position="444"/>
    </location>
</feature>
<feature type="coiled-coil region" evidence="1">
    <location>
        <begin position="380"/>
        <end position="407"/>
    </location>
</feature>
<evidence type="ECO:0000256" key="1">
    <source>
        <dbReference type="SAM" id="Coils"/>
    </source>
</evidence>
<dbReference type="Proteomes" id="UP001374535">
    <property type="component" value="Chromosome 7"/>
</dbReference>
<proteinExistence type="predicted"/>
<evidence type="ECO:0000313" key="3">
    <source>
        <dbReference type="EMBL" id="WVZ03025.1"/>
    </source>
</evidence>
<evidence type="ECO:0000256" key="2">
    <source>
        <dbReference type="SAM" id="MobiDB-lite"/>
    </source>
</evidence>
<keyword evidence="1" id="KW-0175">Coiled coil</keyword>
<accession>A0AAQ3N5Z4</accession>
<feature type="compositionally biased region" description="Polar residues" evidence="2">
    <location>
        <begin position="469"/>
        <end position="483"/>
    </location>
</feature>
<feature type="region of interest" description="Disordered" evidence="2">
    <location>
        <begin position="469"/>
        <end position="489"/>
    </location>
</feature>
<protein>
    <submittedName>
        <fullName evidence="3">Uncharacterized protein</fullName>
    </submittedName>
</protein>
<feature type="region of interest" description="Disordered" evidence="2">
    <location>
        <begin position="410"/>
        <end position="444"/>
    </location>
</feature>